<dbReference type="PANTHER" id="PTHR33055:SF13">
    <property type="entry name" value="TRANSPOSASE"/>
    <property type="match status" value="1"/>
</dbReference>
<accession>A0ABV6CPL0</accession>
<reference evidence="2 3" key="1">
    <citation type="submission" date="2024-09" db="EMBL/GenBank/DDBJ databases">
        <authorList>
            <person name="Sun Q."/>
            <person name="Mori K."/>
        </authorList>
    </citation>
    <scope>NUCLEOTIDE SEQUENCE [LARGE SCALE GENOMIC DNA]</scope>
    <source>
        <strain evidence="2 3">CCM 7904</strain>
    </source>
</reference>
<dbReference type="Proteomes" id="UP001589795">
    <property type="component" value="Unassembled WGS sequence"/>
</dbReference>
<dbReference type="InterPro" id="IPR003346">
    <property type="entry name" value="Transposase_20"/>
</dbReference>
<protein>
    <submittedName>
        <fullName evidence="2">Transposase</fullName>
    </submittedName>
</protein>
<dbReference type="EMBL" id="JBHLWQ010000222">
    <property type="protein sequence ID" value="MFC0202637.1"/>
    <property type="molecule type" value="Genomic_DNA"/>
</dbReference>
<dbReference type="Pfam" id="PF02371">
    <property type="entry name" value="Transposase_20"/>
    <property type="match status" value="1"/>
</dbReference>
<evidence type="ECO:0000313" key="3">
    <source>
        <dbReference type="Proteomes" id="UP001589795"/>
    </source>
</evidence>
<dbReference type="RefSeq" id="WP_378927401.1">
    <property type="nucleotide sequence ID" value="NZ_JBHLWQ010000222.1"/>
</dbReference>
<gene>
    <name evidence="2" type="ORF">ACFFIZ_20585</name>
</gene>
<feature type="domain" description="Transposase IS116/IS110/IS902 C-terminal" evidence="1">
    <location>
        <begin position="12"/>
        <end position="93"/>
    </location>
</feature>
<evidence type="ECO:0000259" key="1">
    <source>
        <dbReference type="Pfam" id="PF02371"/>
    </source>
</evidence>
<dbReference type="InterPro" id="IPR047650">
    <property type="entry name" value="Transpos_IS110"/>
</dbReference>
<name>A0ABV6CPL0_9RHOB</name>
<dbReference type="PANTHER" id="PTHR33055">
    <property type="entry name" value="TRANSPOSASE FOR INSERTION SEQUENCE ELEMENT IS1111A"/>
    <property type="match status" value="1"/>
</dbReference>
<proteinExistence type="predicted"/>
<organism evidence="2 3">
    <name type="scientific">Paracoccus rhizosphaerae</name>
    <dbReference type="NCBI Taxonomy" id="1133347"/>
    <lineage>
        <taxon>Bacteria</taxon>
        <taxon>Pseudomonadati</taxon>
        <taxon>Pseudomonadota</taxon>
        <taxon>Alphaproteobacteria</taxon>
        <taxon>Rhodobacterales</taxon>
        <taxon>Paracoccaceae</taxon>
        <taxon>Paracoccus</taxon>
    </lineage>
</organism>
<feature type="non-terminal residue" evidence="2">
    <location>
        <position position="96"/>
    </location>
</feature>
<keyword evidence="3" id="KW-1185">Reference proteome</keyword>
<evidence type="ECO:0000313" key="2">
    <source>
        <dbReference type="EMBL" id="MFC0202637.1"/>
    </source>
</evidence>
<comment type="caution">
    <text evidence="2">The sequence shown here is derived from an EMBL/GenBank/DDBJ whole genome shotgun (WGS) entry which is preliminary data.</text>
</comment>
<sequence>MVSDDRLAETATVLRSIPGIGPVASGTPIAEMPEIGTITGEEAAALKGLAPVAHDSGTLRRKRATAGGRRALRHVMFQAALVAAHHNPSLKSFADR</sequence>